<feature type="compositionally biased region" description="Basic and acidic residues" evidence="7">
    <location>
        <begin position="401"/>
        <end position="419"/>
    </location>
</feature>
<dbReference type="GO" id="GO:0010557">
    <property type="term" value="P:positive regulation of macromolecule biosynthetic process"/>
    <property type="evidence" value="ECO:0007669"/>
    <property type="project" value="UniProtKB-ARBA"/>
</dbReference>
<comment type="similarity">
    <text evidence="2">Belongs to the HMGA family.</text>
</comment>
<feature type="compositionally biased region" description="Polar residues" evidence="7">
    <location>
        <begin position="323"/>
        <end position="336"/>
    </location>
</feature>
<evidence type="ECO:0000256" key="5">
    <source>
        <dbReference type="ARBA" id="ARBA00023163"/>
    </source>
</evidence>
<evidence type="ECO:0000313" key="8">
    <source>
        <dbReference type="EMBL" id="TDH04011.1"/>
    </source>
</evidence>
<dbReference type="GO" id="GO:0005634">
    <property type="term" value="C:nucleus"/>
    <property type="evidence" value="ECO:0007669"/>
    <property type="project" value="UniProtKB-SubCell"/>
</dbReference>
<keyword evidence="5" id="KW-0804">Transcription</keyword>
<feature type="compositionally biased region" description="Basic and acidic residues" evidence="7">
    <location>
        <begin position="197"/>
        <end position="216"/>
    </location>
</feature>
<dbReference type="GO" id="GO:0003712">
    <property type="term" value="F:transcription coregulator activity"/>
    <property type="evidence" value="ECO:0007669"/>
    <property type="project" value="TreeGrafter"/>
</dbReference>
<feature type="compositionally biased region" description="Basic residues" evidence="7">
    <location>
        <begin position="247"/>
        <end position="263"/>
    </location>
</feature>
<evidence type="ECO:0000313" key="9">
    <source>
        <dbReference type="Proteomes" id="UP000295070"/>
    </source>
</evidence>
<protein>
    <recommendedName>
        <fullName evidence="10">Chromosomal protein D1-like</fullName>
    </recommendedName>
</protein>
<evidence type="ECO:0000256" key="4">
    <source>
        <dbReference type="ARBA" id="ARBA00023125"/>
    </source>
</evidence>
<feature type="compositionally biased region" description="Basic residues" evidence="7">
    <location>
        <begin position="137"/>
        <end position="146"/>
    </location>
</feature>
<keyword evidence="3" id="KW-0805">Transcription regulation</keyword>
<organism evidence="8 9">
    <name type="scientific">Perca flavescens</name>
    <name type="common">American yellow perch</name>
    <name type="synonym">Morone flavescens</name>
    <dbReference type="NCBI Taxonomy" id="8167"/>
    <lineage>
        <taxon>Eukaryota</taxon>
        <taxon>Metazoa</taxon>
        <taxon>Chordata</taxon>
        <taxon>Craniata</taxon>
        <taxon>Vertebrata</taxon>
        <taxon>Euteleostomi</taxon>
        <taxon>Actinopterygii</taxon>
        <taxon>Neopterygii</taxon>
        <taxon>Teleostei</taxon>
        <taxon>Neoteleostei</taxon>
        <taxon>Acanthomorphata</taxon>
        <taxon>Eupercaria</taxon>
        <taxon>Perciformes</taxon>
        <taxon>Percoidei</taxon>
        <taxon>Percidae</taxon>
        <taxon>Percinae</taxon>
        <taxon>Perca</taxon>
    </lineage>
</organism>
<dbReference type="GO" id="GO:0003677">
    <property type="term" value="F:DNA binding"/>
    <property type="evidence" value="ECO:0007669"/>
    <property type="project" value="UniProtKB-KW"/>
</dbReference>
<feature type="compositionally biased region" description="Basic residues" evidence="7">
    <location>
        <begin position="52"/>
        <end position="64"/>
    </location>
</feature>
<name>A0A484CJP7_PERFV</name>
<dbReference type="STRING" id="8167.A0A484CJP7"/>
<keyword evidence="9" id="KW-1185">Reference proteome</keyword>
<feature type="region of interest" description="Disordered" evidence="7">
    <location>
        <begin position="78"/>
        <end position="480"/>
    </location>
</feature>
<sequence length="480" mass="52605">MEDFFLGANLTEEVQADGKSMEEEMRTAETEQGDVASNEGECSVEMANSPIKKGRGRPQGSKKLKVCVTDVNLMELVSGISNGGSTQPPRKRGRPKLTKQAEQQGAGDDHGDDSVQTQGSEKHASNEDSLTTDCSPKKRGRPRKHLSYSTPEKANTKDLMNGGSETPKARSGRPKGSTKRKLESLTSEETEGGFVTRRLETELSSEEEKGDKEQTKRGRGRPKGSLNKKPPAYKLGSPRRSLTTKEKRGRPRKQPTARGRPRKYPLPSPEELKKPKVWKPLGRPRKYPRVDPPEGSLPAPRRSRGRPRKSESKKGAHLRKNLPASSSSPCNPNVGSQRKRGRPPSTPKKDAGSPRKRGRPKGSSPCNPNVGSPRKRGRPPSTPKKDAETPRKRGRPKGSLNKKEAGNETQLDGHSKAKGESSPVGVEHEAELAEDEVEHDDAEASMETDTEASIVHDTEMTIEHDTETSIVDNTEESLID</sequence>
<comment type="caution">
    <text evidence="8">The sequence shown here is derived from an EMBL/GenBank/DDBJ whole genome shotgun (WGS) entry which is preliminary data.</text>
</comment>
<feature type="compositionally biased region" description="Polar residues" evidence="7">
    <location>
        <begin position="79"/>
        <end position="88"/>
    </location>
</feature>
<dbReference type="Proteomes" id="UP000295070">
    <property type="component" value="Chromosome 14"/>
</dbReference>
<dbReference type="SMART" id="SM00384">
    <property type="entry name" value="AT_hook"/>
    <property type="match status" value="12"/>
</dbReference>
<evidence type="ECO:0000256" key="7">
    <source>
        <dbReference type="SAM" id="MobiDB-lite"/>
    </source>
</evidence>
<feature type="region of interest" description="Disordered" evidence="7">
    <location>
        <begin position="1"/>
        <end position="64"/>
    </location>
</feature>
<proteinExistence type="inferred from homology"/>
<feature type="compositionally biased region" description="Basic and acidic residues" evidence="7">
    <location>
        <begin position="454"/>
        <end position="467"/>
    </location>
</feature>
<keyword evidence="4" id="KW-0238">DNA-binding</keyword>
<evidence type="ECO:0008006" key="10">
    <source>
        <dbReference type="Google" id="ProtNLM"/>
    </source>
</evidence>
<dbReference type="GO" id="GO:0006355">
    <property type="term" value="P:regulation of DNA-templated transcription"/>
    <property type="evidence" value="ECO:0007669"/>
    <property type="project" value="TreeGrafter"/>
</dbReference>
<dbReference type="PANTHER" id="PTHR23341:SF2">
    <property type="entry name" value="HIGH MOBILITY GROUP PROTEIN HMG-12"/>
    <property type="match status" value="1"/>
</dbReference>
<evidence type="ECO:0000256" key="3">
    <source>
        <dbReference type="ARBA" id="ARBA00023015"/>
    </source>
</evidence>
<dbReference type="InterPro" id="IPR017956">
    <property type="entry name" value="AT_hook_DNA-bd_motif"/>
</dbReference>
<accession>A0A484CJP7</accession>
<keyword evidence="6" id="KW-0539">Nucleus</keyword>
<evidence type="ECO:0000256" key="6">
    <source>
        <dbReference type="ARBA" id="ARBA00023242"/>
    </source>
</evidence>
<comment type="subcellular location">
    <subcellularLocation>
        <location evidence="1">Nucleus</location>
    </subcellularLocation>
</comment>
<feature type="compositionally biased region" description="Basic and acidic residues" evidence="7">
    <location>
        <begin position="19"/>
        <end position="29"/>
    </location>
</feature>
<dbReference type="PANTHER" id="PTHR23341">
    <property type="entry name" value="HIGH MOBILITY GROUP PROTEINS HMG-A AND C"/>
    <property type="match status" value="1"/>
</dbReference>
<evidence type="ECO:0000256" key="1">
    <source>
        <dbReference type="ARBA" id="ARBA00004123"/>
    </source>
</evidence>
<gene>
    <name evidence="8" type="ORF">EPR50_G00147910</name>
</gene>
<reference evidence="8 9" key="1">
    <citation type="submission" date="2019-01" db="EMBL/GenBank/DDBJ databases">
        <title>A chromosome-scale genome assembly of the yellow perch, Perca flavescens.</title>
        <authorList>
            <person name="Feron R."/>
            <person name="Morvezen R."/>
            <person name="Bestin A."/>
            <person name="Haffray P."/>
            <person name="Klopp C."/>
            <person name="Zahm M."/>
            <person name="Cabau C."/>
            <person name="Roques C."/>
            <person name="Donnadieu C."/>
            <person name="Bouchez O."/>
            <person name="Christie M."/>
            <person name="Larson W."/>
            <person name="Guiguen Y."/>
        </authorList>
    </citation>
    <scope>NUCLEOTIDE SEQUENCE [LARGE SCALE GENOMIC DNA]</scope>
    <source>
        <strain evidence="8">YP-PL-M2</strain>
        <tissue evidence="8">Blood</tissue>
    </source>
</reference>
<evidence type="ECO:0000256" key="2">
    <source>
        <dbReference type="ARBA" id="ARBA00010812"/>
    </source>
</evidence>
<feature type="compositionally biased region" description="Basic residues" evidence="7">
    <location>
        <begin position="170"/>
        <end position="179"/>
    </location>
</feature>
<dbReference type="AlphaFoldDB" id="A0A484CJP7"/>
<feature type="compositionally biased region" description="Acidic residues" evidence="7">
    <location>
        <begin position="432"/>
        <end position="450"/>
    </location>
</feature>
<dbReference type="EMBL" id="SCKG01000014">
    <property type="protein sequence ID" value="TDH04011.1"/>
    <property type="molecule type" value="Genomic_DNA"/>
</dbReference>
<dbReference type="PRINTS" id="PR00929">
    <property type="entry name" value="ATHOOK"/>
</dbReference>